<evidence type="ECO:0000313" key="1">
    <source>
        <dbReference type="EMBL" id="MFJ1270143.1"/>
    </source>
</evidence>
<comment type="caution">
    <text evidence="1">The sequence shown here is derived from an EMBL/GenBank/DDBJ whole genome shotgun (WGS) entry which is preliminary data.</text>
</comment>
<protein>
    <submittedName>
        <fullName evidence="1">Uncharacterized protein</fullName>
    </submittedName>
</protein>
<sequence length="235" mass="27118">MLYWSIFFATALSFVFLSKQLRKKNKETVKKRMQRETLKYEFTINGKPALVYRVTSEEGERYAELNSALEDIKFAKSCFSIAINALGSNITYVQDKEEIPSNMIINDSLCKAAIVSYARAFNCSEAGRSQIGIDSLNHYERAIHKELMHIRNTFIAHAGYADTDKSYEFVGTYILRDPDNIIAPEICALNRRANGYPKEKLQEYLNLIEKIILIYQTKLTKSKKIIYRLEIKGKK</sequence>
<name>A0ABW8DBR6_9GAMM</name>
<dbReference type="EMBL" id="JBGORX010000013">
    <property type="protein sequence ID" value="MFJ1270143.1"/>
    <property type="molecule type" value="Genomic_DNA"/>
</dbReference>
<accession>A0ABW8DBR6</accession>
<gene>
    <name evidence="1" type="ORF">ACD661_16415</name>
</gene>
<organism evidence="1 2">
    <name type="scientific">Legionella lytica</name>
    <dbReference type="NCBI Taxonomy" id="96232"/>
    <lineage>
        <taxon>Bacteria</taxon>
        <taxon>Pseudomonadati</taxon>
        <taxon>Pseudomonadota</taxon>
        <taxon>Gammaproteobacteria</taxon>
        <taxon>Legionellales</taxon>
        <taxon>Legionellaceae</taxon>
        <taxon>Legionella</taxon>
    </lineage>
</organism>
<reference evidence="1 2" key="1">
    <citation type="submission" date="2024-08" db="EMBL/GenBank/DDBJ databases">
        <title>Draft Genome Sequence of Legionella lytica strain DSB2004, Isolated From a Fire Sprinkler System.</title>
        <authorList>
            <person name="Everhart A.D."/>
            <person name="Kidane D.T."/>
            <person name="Farone A.L."/>
            <person name="Farone M.B."/>
        </authorList>
    </citation>
    <scope>NUCLEOTIDE SEQUENCE [LARGE SCALE GENOMIC DNA]</scope>
    <source>
        <strain evidence="1 2">DSB2004</strain>
    </source>
</reference>
<dbReference type="Proteomes" id="UP001615550">
    <property type="component" value="Unassembled WGS sequence"/>
</dbReference>
<evidence type="ECO:0000313" key="2">
    <source>
        <dbReference type="Proteomes" id="UP001615550"/>
    </source>
</evidence>
<proteinExistence type="predicted"/>
<dbReference type="RefSeq" id="WP_400188929.1">
    <property type="nucleotide sequence ID" value="NZ_JBGORX010000013.1"/>
</dbReference>
<keyword evidence="2" id="KW-1185">Reference proteome</keyword>